<evidence type="ECO:0000313" key="2">
    <source>
        <dbReference type="EMBL" id="GMA42147.1"/>
    </source>
</evidence>
<dbReference type="InterPro" id="IPR036866">
    <property type="entry name" value="RibonucZ/Hydroxyglut_hydro"/>
</dbReference>
<gene>
    <name evidence="2" type="ORF">GCM10025883_41920</name>
</gene>
<comment type="caution">
    <text evidence="2">The sequence shown here is derived from an EMBL/GenBank/DDBJ whole genome shotgun (WGS) entry which is preliminary data.</text>
</comment>
<dbReference type="EMBL" id="BSUO01000001">
    <property type="protein sequence ID" value="GMA42147.1"/>
    <property type="molecule type" value="Genomic_DNA"/>
</dbReference>
<dbReference type="InterPro" id="IPR050114">
    <property type="entry name" value="UPF0173_UPF0282_UlaG_hydrolase"/>
</dbReference>
<keyword evidence="3" id="KW-1185">Reference proteome</keyword>
<evidence type="ECO:0000259" key="1">
    <source>
        <dbReference type="Pfam" id="PF12706"/>
    </source>
</evidence>
<dbReference type="Gene3D" id="3.60.15.10">
    <property type="entry name" value="Ribonuclease Z/Hydroxyacylglutathione hydrolase-like"/>
    <property type="match status" value="1"/>
</dbReference>
<name>A0ABQ6IW54_9MICO</name>
<dbReference type="Pfam" id="PF12706">
    <property type="entry name" value="Lactamase_B_2"/>
    <property type="match status" value="1"/>
</dbReference>
<dbReference type="RefSeq" id="WP_284305601.1">
    <property type="nucleotide sequence ID" value="NZ_BSUO01000001.1"/>
</dbReference>
<reference evidence="3" key="1">
    <citation type="journal article" date="2019" name="Int. J. Syst. Evol. Microbiol.">
        <title>The Global Catalogue of Microorganisms (GCM) 10K type strain sequencing project: providing services to taxonomists for standard genome sequencing and annotation.</title>
        <authorList>
            <consortium name="The Broad Institute Genomics Platform"/>
            <consortium name="The Broad Institute Genome Sequencing Center for Infectious Disease"/>
            <person name="Wu L."/>
            <person name="Ma J."/>
        </authorList>
    </citation>
    <scope>NUCLEOTIDE SEQUENCE [LARGE SCALE GENOMIC DNA]</scope>
    <source>
        <strain evidence="3">NBRC 113072</strain>
    </source>
</reference>
<proteinExistence type="predicted"/>
<dbReference type="Proteomes" id="UP001157126">
    <property type="component" value="Unassembled WGS sequence"/>
</dbReference>
<protein>
    <recommendedName>
        <fullName evidence="1">Metallo-beta-lactamase domain-containing protein</fullName>
    </recommendedName>
</protein>
<feature type="domain" description="Metallo-beta-lactamase" evidence="1">
    <location>
        <begin position="44"/>
        <end position="224"/>
    </location>
</feature>
<dbReference type="InterPro" id="IPR001279">
    <property type="entry name" value="Metallo-B-lactamas"/>
</dbReference>
<organism evidence="2 3">
    <name type="scientific">Mobilicoccus caccae</name>
    <dbReference type="NCBI Taxonomy" id="1859295"/>
    <lineage>
        <taxon>Bacteria</taxon>
        <taxon>Bacillati</taxon>
        <taxon>Actinomycetota</taxon>
        <taxon>Actinomycetes</taxon>
        <taxon>Micrococcales</taxon>
        <taxon>Dermatophilaceae</taxon>
        <taxon>Mobilicoccus</taxon>
    </lineage>
</organism>
<accession>A0ABQ6IW54</accession>
<evidence type="ECO:0000313" key="3">
    <source>
        <dbReference type="Proteomes" id="UP001157126"/>
    </source>
</evidence>
<dbReference type="PANTHER" id="PTHR43546">
    <property type="entry name" value="UPF0173 METAL-DEPENDENT HYDROLASE MJ1163-RELATED"/>
    <property type="match status" value="1"/>
</dbReference>
<dbReference type="SUPFAM" id="SSF56281">
    <property type="entry name" value="Metallo-hydrolase/oxidoreductase"/>
    <property type="match status" value="1"/>
</dbReference>
<dbReference type="PANTHER" id="PTHR43546:SF7">
    <property type="entry name" value="METALLO-BETA-LACTAMASE DOMAIN-CONTAINING PROTEIN"/>
    <property type="match status" value="1"/>
</dbReference>
<sequence>MSTPTLEFLGTATTILRLGPFTLLTDPNFLHRGQRAYLGKGLVSKRLTDPSRQVEDLPDLDAVLLSHLHGDHFDRVARRGLDRSLPVLTTPHAAKRLQGWGFEGADGLDTWRSRTLERDGLGLRVTAMPGRHGPGIADRLLPPVMGSVLELDTGTGRPLRIYISGDTLYRPWLREVRERCGPIDAAVVHLGGTRVLGLLVTMDDRQGADLVELLEPAVTVPIHYDDYPVFRSPLADFVATWKRRGLPGELRLVQRGQTISLDPR</sequence>